<name>A0A1I3X907_HALDA</name>
<dbReference type="EMBL" id="FOSB01000008">
    <property type="protein sequence ID" value="SFK16088.1"/>
    <property type="molecule type" value="Genomic_DNA"/>
</dbReference>
<protein>
    <submittedName>
        <fullName evidence="2">Uncharacterized protein</fullName>
    </submittedName>
</protein>
<dbReference type="OrthoDB" id="2974493at2"/>
<proteinExistence type="predicted"/>
<keyword evidence="3" id="KW-1185">Reference proteome</keyword>
<dbReference type="Proteomes" id="UP000183557">
    <property type="component" value="Unassembled WGS sequence"/>
</dbReference>
<accession>A0A1I3X907</accession>
<organism evidence="2 3">
    <name type="scientific">Halobacillus dabanensis</name>
    <dbReference type="NCBI Taxonomy" id="240302"/>
    <lineage>
        <taxon>Bacteria</taxon>
        <taxon>Bacillati</taxon>
        <taxon>Bacillota</taxon>
        <taxon>Bacilli</taxon>
        <taxon>Bacillales</taxon>
        <taxon>Bacillaceae</taxon>
        <taxon>Halobacillus</taxon>
    </lineage>
</organism>
<evidence type="ECO:0000313" key="3">
    <source>
        <dbReference type="Proteomes" id="UP000183557"/>
    </source>
</evidence>
<dbReference type="AlphaFoldDB" id="A0A1I3X907"/>
<gene>
    <name evidence="2" type="ORF">SAMN04487936_10874</name>
</gene>
<sequence length="89" mass="9712">MLLFGKGVRFYLTFEWGGGEAGRLPWEKEVGEIPQGDSPRKLASSPTGKRVASQPPLTLNTVANPNYIGINSSIILPFIEETFLSNNSC</sequence>
<evidence type="ECO:0000256" key="1">
    <source>
        <dbReference type="SAM" id="MobiDB-lite"/>
    </source>
</evidence>
<evidence type="ECO:0000313" key="2">
    <source>
        <dbReference type="EMBL" id="SFK16088.1"/>
    </source>
</evidence>
<feature type="region of interest" description="Disordered" evidence="1">
    <location>
        <begin position="27"/>
        <end position="56"/>
    </location>
</feature>
<reference evidence="3" key="1">
    <citation type="submission" date="2016-10" db="EMBL/GenBank/DDBJ databases">
        <authorList>
            <person name="Varghese N."/>
            <person name="Submissions S."/>
        </authorList>
    </citation>
    <scope>NUCLEOTIDE SEQUENCE [LARGE SCALE GENOMIC DNA]</scope>
    <source>
        <strain evidence="3">CGMCC 1.3704</strain>
    </source>
</reference>